<keyword evidence="1" id="KW-0472">Membrane</keyword>
<organism evidence="2 3">
    <name type="scientific">Fimbriiglobus ruber</name>
    <dbReference type="NCBI Taxonomy" id="1908690"/>
    <lineage>
        <taxon>Bacteria</taxon>
        <taxon>Pseudomonadati</taxon>
        <taxon>Planctomycetota</taxon>
        <taxon>Planctomycetia</taxon>
        <taxon>Gemmatales</taxon>
        <taxon>Gemmataceae</taxon>
        <taxon>Fimbriiglobus</taxon>
    </lineage>
</organism>
<dbReference type="EMBL" id="NIDE01000014">
    <property type="protein sequence ID" value="OWK38180.1"/>
    <property type="molecule type" value="Genomic_DNA"/>
</dbReference>
<reference evidence="3" key="1">
    <citation type="submission" date="2017-06" db="EMBL/GenBank/DDBJ databases">
        <title>Genome analysis of Fimbriiglobus ruber SP5, the first member of the order Planctomycetales with confirmed chitinolytic capability.</title>
        <authorList>
            <person name="Ravin N.V."/>
            <person name="Rakitin A.L."/>
            <person name="Ivanova A.A."/>
            <person name="Beletsky A.V."/>
            <person name="Kulichevskaya I.S."/>
            <person name="Mardanov A.V."/>
            <person name="Dedysh S.N."/>
        </authorList>
    </citation>
    <scope>NUCLEOTIDE SEQUENCE [LARGE SCALE GENOMIC DNA]</scope>
    <source>
        <strain evidence="3">SP5</strain>
    </source>
</reference>
<evidence type="ECO:0000313" key="3">
    <source>
        <dbReference type="Proteomes" id="UP000214646"/>
    </source>
</evidence>
<keyword evidence="1" id="KW-0812">Transmembrane</keyword>
<evidence type="ECO:0000256" key="1">
    <source>
        <dbReference type="SAM" id="Phobius"/>
    </source>
</evidence>
<sequence length="43" mass="4932">MAICGLNMKPLVVSFFWCVLGTALGWVLQFYLIYPKPHRSALF</sequence>
<dbReference type="Proteomes" id="UP000214646">
    <property type="component" value="Unassembled WGS sequence"/>
</dbReference>
<keyword evidence="3" id="KW-1185">Reference proteome</keyword>
<name>A0A225D9A0_9BACT</name>
<keyword evidence="1" id="KW-1133">Transmembrane helix</keyword>
<proteinExistence type="predicted"/>
<feature type="transmembrane region" description="Helical" evidence="1">
    <location>
        <begin position="12"/>
        <end position="34"/>
    </location>
</feature>
<protein>
    <submittedName>
        <fullName evidence="2">Uncharacterized protein</fullName>
    </submittedName>
</protein>
<comment type="caution">
    <text evidence="2">The sequence shown here is derived from an EMBL/GenBank/DDBJ whole genome shotgun (WGS) entry which is preliminary data.</text>
</comment>
<evidence type="ECO:0000313" key="2">
    <source>
        <dbReference type="EMBL" id="OWK38180.1"/>
    </source>
</evidence>
<gene>
    <name evidence="2" type="ORF">FRUB_07300</name>
</gene>
<accession>A0A225D9A0</accession>
<dbReference type="AlphaFoldDB" id="A0A225D9A0"/>